<dbReference type="InterPro" id="IPR050490">
    <property type="entry name" value="Bact_solute-bd_prot1"/>
</dbReference>
<keyword evidence="4" id="KW-1185">Reference proteome</keyword>
<dbReference type="CDD" id="cd13580">
    <property type="entry name" value="PBP2_AlgQ_like_1"/>
    <property type="match status" value="1"/>
</dbReference>
<dbReference type="EMBL" id="WHNY01000005">
    <property type="protein sequence ID" value="NOU62827.1"/>
    <property type="molecule type" value="Genomic_DNA"/>
</dbReference>
<feature type="chain" id="PRO_5046128956" evidence="2">
    <location>
        <begin position="24"/>
        <end position="574"/>
    </location>
</feature>
<name>A0ABX1X377_9BACL</name>
<evidence type="ECO:0000313" key="4">
    <source>
        <dbReference type="Proteomes" id="UP000653578"/>
    </source>
</evidence>
<evidence type="ECO:0000256" key="2">
    <source>
        <dbReference type="SAM" id="SignalP"/>
    </source>
</evidence>
<dbReference type="RefSeq" id="WP_171628643.1">
    <property type="nucleotide sequence ID" value="NZ_WHNY01000005.1"/>
</dbReference>
<evidence type="ECO:0000313" key="3">
    <source>
        <dbReference type="EMBL" id="NOU62827.1"/>
    </source>
</evidence>
<dbReference type="PANTHER" id="PTHR43649">
    <property type="entry name" value="ARABINOSE-BINDING PROTEIN-RELATED"/>
    <property type="match status" value="1"/>
</dbReference>
<reference evidence="3 4" key="1">
    <citation type="submission" date="2019-10" db="EMBL/GenBank/DDBJ databases">
        <title>Description of Paenibacillus humi sp. nov.</title>
        <authorList>
            <person name="Carlier A."/>
            <person name="Qi S."/>
        </authorList>
    </citation>
    <scope>NUCLEOTIDE SEQUENCE [LARGE SCALE GENOMIC DNA]</scope>
    <source>
        <strain evidence="3 4">LMG 31461</strain>
    </source>
</reference>
<keyword evidence="2" id="KW-0732">Signal</keyword>
<dbReference type="Gene3D" id="3.40.190.10">
    <property type="entry name" value="Periplasmic binding protein-like II"/>
    <property type="match status" value="2"/>
</dbReference>
<gene>
    <name evidence="3" type="ORF">GC096_02035</name>
</gene>
<protein>
    <submittedName>
        <fullName evidence="3">Extracellular solute-binding protein</fullName>
    </submittedName>
</protein>
<feature type="region of interest" description="Disordered" evidence="1">
    <location>
        <begin position="27"/>
        <end position="59"/>
    </location>
</feature>
<dbReference type="PANTHER" id="PTHR43649:SF12">
    <property type="entry name" value="DIACETYLCHITOBIOSE BINDING PROTEIN DASA"/>
    <property type="match status" value="1"/>
</dbReference>
<dbReference type="SUPFAM" id="SSF53850">
    <property type="entry name" value="Periplasmic binding protein-like II"/>
    <property type="match status" value="1"/>
</dbReference>
<organism evidence="3 4">
    <name type="scientific">Paenibacillus plantarum</name>
    <dbReference type="NCBI Taxonomy" id="2654975"/>
    <lineage>
        <taxon>Bacteria</taxon>
        <taxon>Bacillati</taxon>
        <taxon>Bacillota</taxon>
        <taxon>Bacilli</taxon>
        <taxon>Bacillales</taxon>
        <taxon>Paenibacillaceae</taxon>
        <taxon>Paenibacillus</taxon>
    </lineage>
</organism>
<feature type="signal peptide" evidence="2">
    <location>
        <begin position="1"/>
        <end position="23"/>
    </location>
</feature>
<evidence type="ECO:0000256" key="1">
    <source>
        <dbReference type="SAM" id="MobiDB-lite"/>
    </source>
</evidence>
<dbReference type="Proteomes" id="UP000653578">
    <property type="component" value="Unassembled WGS sequence"/>
</dbReference>
<dbReference type="Pfam" id="PF01547">
    <property type="entry name" value="SBP_bac_1"/>
    <property type="match status" value="1"/>
</dbReference>
<feature type="compositionally biased region" description="Polar residues" evidence="1">
    <location>
        <begin position="27"/>
        <end position="41"/>
    </location>
</feature>
<accession>A0ABX1X377</accession>
<sequence length="574" mass="62737">MHIRKKMIVTLATCLCVSLVAVACSSDKNNGSESATATKSDNGAKASDKPISSSSSEKDTAFAKYDTPIELTTVRSLGDNLKFAQGEDLDHNIWTKDMLEQLGIKIKNNWSVARAQYDAKLNVTIASNDLPDFFYVNAIQLKQLAEAGQIIDLKGLVDKYGSPIVKQFAQDTRNGLASATFDGKLMGLAAGGSTLDQAPMVWIRKDWLTKLNLSVPKTMDDLIKISDAFTSKDPDGNGKPDTYGLALQKNLYGGFGSLDGYFNGYHAYPKMWVKGKDGNLVYGSIQPEMKTALAKLQELYKNGQIDKEFGVKDSNKEGELVASGKIGMTFGQMPISLSQLGDNRKNDPKADWQAYPIVSVDSNPAMAQIPAIGVSMEDPSYLVVSKSNKHPEAAIKLLNLVVKYLNDPSTSNDVWTAHSKANGNEVWMYPPVSAGQPEKNLKVHQDVVAALDKKDPSGLNAEENDAYNHSVKAAQGQGDVADWGFDKVFGREGSYATINQYVKNNLLMPSEFYGTPTQTMGDKFTTLQKSELETFTKIIMGASIDSFDKFVSDWKSLGGDQITKEVNDWAKSKK</sequence>
<dbReference type="InterPro" id="IPR006059">
    <property type="entry name" value="SBP"/>
</dbReference>
<dbReference type="PROSITE" id="PS51257">
    <property type="entry name" value="PROKAR_LIPOPROTEIN"/>
    <property type="match status" value="1"/>
</dbReference>
<comment type="caution">
    <text evidence="3">The sequence shown here is derived from an EMBL/GenBank/DDBJ whole genome shotgun (WGS) entry which is preliminary data.</text>
</comment>
<proteinExistence type="predicted"/>